<dbReference type="Gene3D" id="2.40.50.140">
    <property type="entry name" value="Nucleic acid-binding proteins"/>
    <property type="match status" value="1"/>
</dbReference>
<dbReference type="EMBL" id="CP031047">
    <property type="protein sequence ID" value="QDZ24738.1"/>
    <property type="molecule type" value="Genomic_DNA"/>
</dbReference>
<dbReference type="Proteomes" id="UP000316726">
    <property type="component" value="Chromosome 14"/>
</dbReference>
<dbReference type="CDD" id="cd02799">
    <property type="entry name" value="tRNA_bind_EMAP-II_like"/>
    <property type="match status" value="1"/>
</dbReference>
<evidence type="ECO:0000313" key="6">
    <source>
        <dbReference type="Proteomes" id="UP000316726"/>
    </source>
</evidence>
<keyword evidence="6" id="KW-1185">Reference proteome</keyword>
<evidence type="ECO:0000256" key="2">
    <source>
        <dbReference type="ARBA" id="ARBA00022884"/>
    </source>
</evidence>
<dbReference type="PANTHER" id="PTHR11586:SF47">
    <property type="entry name" value="NUCLEIC ACID-BINDING, OB-FOLD-LIKE PROTEIN"/>
    <property type="match status" value="1"/>
</dbReference>
<keyword evidence="1 3" id="KW-0820">tRNA-binding</keyword>
<dbReference type="AlphaFoldDB" id="A0A5B8MVD6"/>
<name>A0A5B8MVD6_9CHLO</name>
<evidence type="ECO:0000313" key="5">
    <source>
        <dbReference type="EMBL" id="QDZ24738.1"/>
    </source>
</evidence>
<dbReference type="SUPFAM" id="SSF50249">
    <property type="entry name" value="Nucleic acid-binding proteins"/>
    <property type="match status" value="1"/>
</dbReference>
<dbReference type="PANTHER" id="PTHR11586">
    <property type="entry name" value="TRNA-AMINOACYLATION COFACTOR ARC1 FAMILY MEMBER"/>
    <property type="match status" value="1"/>
</dbReference>
<gene>
    <name evidence="5" type="ORF">A3770_14p72560</name>
</gene>
<dbReference type="PROSITE" id="PS50886">
    <property type="entry name" value="TRBD"/>
    <property type="match status" value="1"/>
</dbReference>
<organism evidence="5 6">
    <name type="scientific">Chloropicon primus</name>
    <dbReference type="NCBI Taxonomy" id="1764295"/>
    <lineage>
        <taxon>Eukaryota</taxon>
        <taxon>Viridiplantae</taxon>
        <taxon>Chlorophyta</taxon>
        <taxon>Chloropicophyceae</taxon>
        <taxon>Chloropicales</taxon>
        <taxon>Chloropicaceae</taxon>
        <taxon>Chloropicon</taxon>
    </lineage>
</organism>
<keyword evidence="2 3" id="KW-0694">RNA-binding</keyword>
<dbReference type="OrthoDB" id="19141at2759"/>
<sequence>MAIRFGVRSVRAWTTTTRCGGLARLRAPRRSSLRWPSSLSPRRPGFFGGNWSPLRCKSQESETERVELDEDQILLNRLDIRVGKILSVKEHEEADSLFIESIDVGDEEGPRTIVSGLKPYMPASDLEGKLCVVLANLKPRNMRGVKSHGMLLCASDKEVEGEERVELLSPRIGTPVGERLRFGSFVPSEELPAPDGPNKIQKKKIWEKVQADLKTDGEGAAKWKGLALLSSAGEVTCASLKNSSIS</sequence>
<dbReference type="InterPro" id="IPR051270">
    <property type="entry name" value="Tyrosine-tRNA_ligase_regulator"/>
</dbReference>
<dbReference type="GO" id="GO:0000049">
    <property type="term" value="F:tRNA binding"/>
    <property type="evidence" value="ECO:0007669"/>
    <property type="project" value="UniProtKB-UniRule"/>
</dbReference>
<reference evidence="5 6" key="1">
    <citation type="submission" date="2018-07" db="EMBL/GenBank/DDBJ databases">
        <title>The complete nuclear genome of the prasinophyte Chloropicon primus (CCMP1205).</title>
        <authorList>
            <person name="Pombert J.-F."/>
            <person name="Otis C."/>
            <person name="Turmel M."/>
            <person name="Lemieux C."/>
        </authorList>
    </citation>
    <scope>NUCLEOTIDE SEQUENCE [LARGE SCALE GENOMIC DNA]</scope>
    <source>
        <strain evidence="5 6">CCMP1205</strain>
    </source>
</reference>
<proteinExistence type="predicted"/>
<accession>A0A5B8MVD6</accession>
<feature type="domain" description="TRNA-binding" evidence="4">
    <location>
        <begin position="74"/>
        <end position="181"/>
    </location>
</feature>
<dbReference type="STRING" id="1764295.A0A5B8MVD6"/>
<protein>
    <submittedName>
        <fullName evidence="5">Nucleic acid-binding protein</fullName>
    </submittedName>
</protein>
<evidence type="ECO:0000256" key="3">
    <source>
        <dbReference type="PROSITE-ProRule" id="PRU00209"/>
    </source>
</evidence>
<evidence type="ECO:0000259" key="4">
    <source>
        <dbReference type="PROSITE" id="PS50886"/>
    </source>
</evidence>
<dbReference type="Pfam" id="PF01588">
    <property type="entry name" value="tRNA_bind"/>
    <property type="match status" value="1"/>
</dbReference>
<dbReference type="InterPro" id="IPR002547">
    <property type="entry name" value="tRNA-bd_dom"/>
</dbReference>
<dbReference type="FunFam" id="2.40.50.140:FF:000225">
    <property type="entry name" value="tyrosine--tRNA ligase, cytoplasmic"/>
    <property type="match status" value="1"/>
</dbReference>
<evidence type="ECO:0000256" key="1">
    <source>
        <dbReference type="ARBA" id="ARBA00022555"/>
    </source>
</evidence>
<dbReference type="InterPro" id="IPR012340">
    <property type="entry name" value="NA-bd_OB-fold"/>
</dbReference>